<evidence type="ECO:0000313" key="2">
    <source>
        <dbReference type="Proteomes" id="UP001162087"/>
    </source>
</evidence>
<gene>
    <name evidence="1" type="primary">SKDI08G1040</name>
    <name evidence="1" type="ORF">SKDI_08G1040</name>
</gene>
<proteinExistence type="predicted"/>
<dbReference type="OrthoDB" id="4054422at2759"/>
<reference evidence="1" key="1">
    <citation type="submission" date="2022-10" db="EMBL/GenBank/DDBJ databases">
        <authorList>
            <person name="Byrne P K."/>
        </authorList>
    </citation>
    <scope>NUCLEOTIDE SEQUENCE</scope>
    <source>
        <strain evidence="1">IFO1802</strain>
    </source>
</reference>
<organism evidence="1 2">
    <name type="scientific">Saccharomyces kudriavzevii (strain ATCC MYA-4449 / AS 2.2408 / CBS 8840 / NBRC 1802 / NCYC 2889)</name>
    <name type="common">Yeast</name>
    <dbReference type="NCBI Taxonomy" id="226230"/>
    <lineage>
        <taxon>Eukaryota</taxon>
        <taxon>Fungi</taxon>
        <taxon>Dikarya</taxon>
        <taxon>Ascomycota</taxon>
        <taxon>Saccharomycotina</taxon>
        <taxon>Saccharomycetes</taxon>
        <taxon>Saccharomycetales</taxon>
        <taxon>Saccharomycetaceae</taxon>
        <taxon>Saccharomyces</taxon>
    </lineage>
</organism>
<dbReference type="Proteomes" id="UP001162087">
    <property type="component" value="Chromosome 8"/>
</dbReference>
<protein>
    <submittedName>
        <fullName evidence="1">Uncharacterized protein</fullName>
    </submittedName>
</protein>
<keyword evidence="2" id="KW-1185">Reference proteome</keyword>
<name>A0AA35JKN0_SACK1</name>
<sequence>MTEEKWQQQMELPQMKSIWIDEDEEMEKLYGFQVRQRFMNGPSTNSDEDADEDLGIVLVDSEELALANKNNIKLPPLPNYMTINPNINSNHKFLTTKKKNFLGMFKKKDLLSMKHGSTKSSKQSNISAPFGFHHISHANGKKEDNSFGPHHEEEEQDDDVESLVNFTSLEPQPRPDSNVSSKYSNVVMNDSSRIVSSSTIATTMDSRNDSNDDNIPNNTKKVNSPTELEMTLEDLKNYTFPSVLGDGMSDKTNASSPSDSSFSNKFRPRHSSAVHPPELESNTVVDPSPNSPGSRISVDDVLKFYYQCSEASTPRNT</sequence>
<accession>A0AA35JKN0</accession>
<dbReference type="EMBL" id="OX365903">
    <property type="protein sequence ID" value="CAI4063645.1"/>
    <property type="molecule type" value="Genomic_DNA"/>
</dbReference>
<evidence type="ECO:0000313" key="1">
    <source>
        <dbReference type="EMBL" id="CAI4063645.1"/>
    </source>
</evidence>